<sequence length="201" mass="22128">MATPTRETTTQGFELQVGTNHFGHFRLAEKLWSRVAQKECRTVVLSSTAHTFGGVELDDLHYTKGRAYSPWGAYGQSKACNLLFAKELSERLAPSGASAFSVHPGVIRTNLWREDQGPSFLNRLGFLSFNKLLPKLLSDKTIEQGAATTVYACLAPRLDKSFAGAYFADCNVATPAAAMSDPDLRKQLWEITEAQIAEVLK</sequence>
<dbReference type="SUPFAM" id="SSF51735">
    <property type="entry name" value="NAD(P)-binding Rossmann-fold domains"/>
    <property type="match status" value="1"/>
</dbReference>
<dbReference type="InterPro" id="IPR036291">
    <property type="entry name" value="NAD(P)-bd_dom_sf"/>
</dbReference>
<keyword evidence="1" id="KW-0560">Oxidoreductase</keyword>
<dbReference type="EMBL" id="HBGS01059868">
    <property type="protein sequence ID" value="CAD9487705.1"/>
    <property type="molecule type" value="Transcribed_RNA"/>
</dbReference>
<organism evidence="2">
    <name type="scientific">Octactis speculum</name>
    <dbReference type="NCBI Taxonomy" id="3111310"/>
    <lineage>
        <taxon>Eukaryota</taxon>
        <taxon>Sar</taxon>
        <taxon>Stramenopiles</taxon>
        <taxon>Ochrophyta</taxon>
        <taxon>Dictyochophyceae</taxon>
        <taxon>Dictyochales</taxon>
        <taxon>Dictyochaceae</taxon>
        <taxon>Octactis</taxon>
    </lineage>
</organism>
<dbReference type="AlphaFoldDB" id="A0A7S2MJY0"/>
<gene>
    <name evidence="2" type="ORF">DSPE1174_LOCUS31241</name>
</gene>
<dbReference type="PANTHER" id="PTHR43157">
    <property type="entry name" value="PHOSPHATIDYLINOSITOL-GLYCAN BIOSYNTHESIS CLASS F PROTEIN-RELATED"/>
    <property type="match status" value="1"/>
</dbReference>
<dbReference type="GO" id="GO:0016491">
    <property type="term" value="F:oxidoreductase activity"/>
    <property type="evidence" value="ECO:0007669"/>
    <property type="project" value="UniProtKB-KW"/>
</dbReference>
<evidence type="ECO:0008006" key="3">
    <source>
        <dbReference type="Google" id="ProtNLM"/>
    </source>
</evidence>
<dbReference type="Gene3D" id="3.40.50.720">
    <property type="entry name" value="NAD(P)-binding Rossmann-like Domain"/>
    <property type="match status" value="1"/>
</dbReference>
<evidence type="ECO:0000313" key="2">
    <source>
        <dbReference type="EMBL" id="CAD9487705.1"/>
    </source>
</evidence>
<name>A0A7S2MJY0_9STRA</name>
<dbReference type="PANTHER" id="PTHR43157:SF31">
    <property type="entry name" value="PHOSPHATIDYLINOSITOL-GLYCAN BIOSYNTHESIS CLASS F PROTEIN"/>
    <property type="match status" value="1"/>
</dbReference>
<evidence type="ECO:0000256" key="1">
    <source>
        <dbReference type="ARBA" id="ARBA00023002"/>
    </source>
</evidence>
<reference evidence="2" key="1">
    <citation type="submission" date="2021-01" db="EMBL/GenBank/DDBJ databases">
        <authorList>
            <person name="Corre E."/>
            <person name="Pelletier E."/>
            <person name="Niang G."/>
            <person name="Scheremetjew M."/>
            <person name="Finn R."/>
            <person name="Kale V."/>
            <person name="Holt S."/>
            <person name="Cochrane G."/>
            <person name="Meng A."/>
            <person name="Brown T."/>
            <person name="Cohen L."/>
        </authorList>
    </citation>
    <scope>NUCLEOTIDE SEQUENCE</scope>
    <source>
        <strain evidence="2">CCMP1381</strain>
    </source>
</reference>
<accession>A0A7S2MJY0</accession>
<protein>
    <recommendedName>
        <fullName evidence="3">Protochlorophyllide reductase</fullName>
    </recommendedName>
</protein>
<proteinExistence type="predicted"/>